<dbReference type="PANTHER" id="PTHR43135:SF3">
    <property type="entry name" value="ALPHA-D-RIBOSE 1-METHYLPHOSPHONATE 5-TRIPHOSPHATE DIPHOSPHATASE"/>
    <property type="match status" value="1"/>
</dbReference>
<dbReference type="InterPro" id="IPR032466">
    <property type="entry name" value="Metal_Hydrolase"/>
</dbReference>
<dbReference type="AlphaFoldDB" id="A0A2A5B035"/>
<dbReference type="Gene3D" id="2.30.40.10">
    <property type="entry name" value="Urease, subunit C, domain 1"/>
    <property type="match status" value="1"/>
</dbReference>
<dbReference type="GO" id="GO:0016810">
    <property type="term" value="F:hydrolase activity, acting on carbon-nitrogen (but not peptide) bonds"/>
    <property type="evidence" value="ECO:0007669"/>
    <property type="project" value="InterPro"/>
</dbReference>
<reference evidence="2" key="1">
    <citation type="submission" date="2017-08" db="EMBL/GenBank/DDBJ databases">
        <title>A dynamic microbial community with high functional redundancy inhabits the cold, oxic subseafloor aquifer.</title>
        <authorList>
            <person name="Tully B.J."/>
            <person name="Wheat C.G."/>
            <person name="Glazer B.T."/>
            <person name="Huber J.A."/>
        </authorList>
    </citation>
    <scope>NUCLEOTIDE SEQUENCE [LARGE SCALE GENOMIC DNA]</scope>
</reference>
<evidence type="ECO:0000313" key="1">
    <source>
        <dbReference type="EMBL" id="PCJ24730.1"/>
    </source>
</evidence>
<dbReference type="Gene3D" id="3.20.20.140">
    <property type="entry name" value="Metal-dependent hydrolases"/>
    <property type="match status" value="1"/>
</dbReference>
<dbReference type="InterPro" id="IPR051781">
    <property type="entry name" value="Metallo-dep_Hydrolase"/>
</dbReference>
<feature type="non-terminal residue" evidence="1">
    <location>
        <position position="339"/>
    </location>
</feature>
<comment type="caution">
    <text evidence="1">The sequence shown here is derived from an EMBL/GenBank/DDBJ whole genome shotgun (WGS) entry which is preliminary data.</text>
</comment>
<proteinExistence type="predicted"/>
<dbReference type="PANTHER" id="PTHR43135">
    <property type="entry name" value="ALPHA-D-RIBOSE 1-METHYLPHOSPHONATE 5-TRIPHOSPHATE DIPHOSPHATASE"/>
    <property type="match status" value="1"/>
</dbReference>
<protein>
    <recommendedName>
        <fullName evidence="3">Amidohydrolase-related domain-containing protein</fullName>
    </recommendedName>
</protein>
<dbReference type="SUPFAM" id="SSF51338">
    <property type="entry name" value="Composite domain of metallo-dependent hydrolases"/>
    <property type="match status" value="1"/>
</dbReference>
<dbReference type="InterPro" id="IPR011059">
    <property type="entry name" value="Metal-dep_hydrolase_composite"/>
</dbReference>
<dbReference type="EMBL" id="NVVJ01000023">
    <property type="protein sequence ID" value="PCJ24730.1"/>
    <property type="molecule type" value="Genomic_DNA"/>
</dbReference>
<name>A0A2A5B035_9GAMM</name>
<gene>
    <name evidence="1" type="ORF">COA96_08640</name>
</gene>
<evidence type="ECO:0008006" key="3">
    <source>
        <dbReference type="Google" id="ProtNLM"/>
    </source>
</evidence>
<dbReference type="Proteomes" id="UP000218327">
    <property type="component" value="Unassembled WGS sequence"/>
</dbReference>
<accession>A0A2A5B035</accession>
<organism evidence="1 2">
    <name type="scientific">SAR86 cluster bacterium</name>
    <dbReference type="NCBI Taxonomy" id="2030880"/>
    <lineage>
        <taxon>Bacteria</taxon>
        <taxon>Pseudomonadati</taxon>
        <taxon>Pseudomonadota</taxon>
        <taxon>Gammaproteobacteria</taxon>
        <taxon>SAR86 cluster</taxon>
    </lineage>
</organism>
<dbReference type="SUPFAM" id="SSF51556">
    <property type="entry name" value="Metallo-dependent hydrolases"/>
    <property type="match status" value="1"/>
</dbReference>
<evidence type="ECO:0000313" key="2">
    <source>
        <dbReference type="Proteomes" id="UP000218327"/>
    </source>
</evidence>
<sequence>MQLRQLISIDGNELLLQFAASRAQAKNRAFKLLKFAVLPVILLITVLSCQIQNNTGADSILLDNARIIVGDGSVIEVGSILIQNTLITAVGNKNDMALPVKLTVLDMSGKTVMPAMIDAHAHLGYEAATSWGSENYGRENLIDNLQRYAYYGFSAVFSAGSDPDELAFSVQQAQTDNEFVAARFLFAAGMAPPGQGPNNQFLTHALAVEEQTGTKILYGVGTEMQARDAVTEIASKGISVIKIWVDDRGGSQEKLSPELYRVIINQANSHNIQVYVHQQYATDILDLLDAGVSGFLHGRLGSDLTDSIAQQLASSGAFVVPNLGLGELRREAVGDDLFL</sequence>